<keyword evidence="4" id="KW-1185">Reference proteome</keyword>
<dbReference type="InterPro" id="IPR006015">
    <property type="entry name" value="Universal_stress_UspA"/>
</dbReference>
<dbReference type="Pfam" id="PF00582">
    <property type="entry name" value="Usp"/>
    <property type="match status" value="2"/>
</dbReference>
<dbReference type="KEGG" id="npi:G7071_16450"/>
<protein>
    <submittedName>
        <fullName evidence="3">Universal stress protein</fullName>
    </submittedName>
</protein>
<dbReference type="Proteomes" id="UP000502035">
    <property type="component" value="Chromosome"/>
</dbReference>
<organism evidence="3 4">
    <name type="scientific">Nocardioides piscis</name>
    <dbReference type="NCBI Taxonomy" id="2714938"/>
    <lineage>
        <taxon>Bacteria</taxon>
        <taxon>Bacillati</taxon>
        <taxon>Actinomycetota</taxon>
        <taxon>Actinomycetes</taxon>
        <taxon>Propionibacteriales</taxon>
        <taxon>Nocardioidaceae</taxon>
        <taxon>Nocardioides</taxon>
    </lineage>
</organism>
<proteinExistence type="inferred from homology"/>
<feature type="domain" description="UspA" evidence="2">
    <location>
        <begin position="140"/>
        <end position="274"/>
    </location>
</feature>
<reference evidence="3 4" key="1">
    <citation type="submission" date="2020-03" db="EMBL/GenBank/DDBJ databases">
        <title>Nocardioides sp. nov., isolated from fish.</title>
        <authorList>
            <person name="Hyun D.-W."/>
            <person name="Bae J.-W."/>
        </authorList>
    </citation>
    <scope>NUCLEOTIDE SEQUENCE [LARGE SCALE GENOMIC DNA]</scope>
    <source>
        <strain evidence="3 4">HDW12A</strain>
    </source>
</reference>
<evidence type="ECO:0000256" key="1">
    <source>
        <dbReference type="ARBA" id="ARBA00008791"/>
    </source>
</evidence>
<feature type="domain" description="UspA" evidence="2">
    <location>
        <begin position="10"/>
        <end position="130"/>
    </location>
</feature>
<name>A0A6G7YJ65_9ACTN</name>
<sequence>MDEKTFRDCIVVGIDGSDHADAALGWAADQAGLERRPLLIVHSAPDARRDPVREQMVQDAVHLASTGRTGIDIRTLVAEDDPRETLITGSRSARLVVVGSHGRSRWRTALLGSVSAAVARHAACPVVVTKDVTRDSGLGVLVGADGTDASRPVIEFAFRQASLRQQALTVTHCFWDIAGELAHGRDVRPDEAGVDDLRMLLSASVAGLREDYPDVPVELTLSRGLVDVVLAKELPAHDLLVVGRHPASGPARLLYSSITAAVLEQGRGNVAVVPESPAASG</sequence>
<dbReference type="Gene3D" id="3.40.50.620">
    <property type="entry name" value="HUPs"/>
    <property type="match status" value="2"/>
</dbReference>
<evidence type="ECO:0000259" key="2">
    <source>
        <dbReference type="Pfam" id="PF00582"/>
    </source>
</evidence>
<gene>
    <name evidence="3" type="ORF">G7071_16450</name>
</gene>
<dbReference type="SUPFAM" id="SSF52402">
    <property type="entry name" value="Adenine nucleotide alpha hydrolases-like"/>
    <property type="match status" value="2"/>
</dbReference>
<dbReference type="EMBL" id="CP049866">
    <property type="protein sequence ID" value="QIK76779.1"/>
    <property type="molecule type" value="Genomic_DNA"/>
</dbReference>
<dbReference type="PANTHER" id="PTHR46268:SF6">
    <property type="entry name" value="UNIVERSAL STRESS PROTEIN UP12"/>
    <property type="match status" value="1"/>
</dbReference>
<evidence type="ECO:0000313" key="3">
    <source>
        <dbReference type="EMBL" id="QIK76779.1"/>
    </source>
</evidence>
<dbReference type="PANTHER" id="PTHR46268">
    <property type="entry name" value="STRESS RESPONSE PROTEIN NHAX"/>
    <property type="match status" value="1"/>
</dbReference>
<dbReference type="InterPro" id="IPR014729">
    <property type="entry name" value="Rossmann-like_a/b/a_fold"/>
</dbReference>
<evidence type="ECO:0000313" key="4">
    <source>
        <dbReference type="Proteomes" id="UP000502035"/>
    </source>
</evidence>
<dbReference type="AlphaFoldDB" id="A0A6G7YJ65"/>
<dbReference type="InterPro" id="IPR006016">
    <property type="entry name" value="UspA"/>
</dbReference>
<accession>A0A6G7YJ65</accession>
<dbReference type="RefSeq" id="WP_166320463.1">
    <property type="nucleotide sequence ID" value="NZ_CP049866.1"/>
</dbReference>
<dbReference type="PRINTS" id="PR01438">
    <property type="entry name" value="UNVRSLSTRESS"/>
</dbReference>
<comment type="similarity">
    <text evidence="1">Belongs to the universal stress protein A family.</text>
</comment>